<evidence type="ECO:0000313" key="2">
    <source>
        <dbReference type="Proteomes" id="UP000270296"/>
    </source>
</evidence>
<evidence type="ECO:0000313" key="3">
    <source>
        <dbReference type="WBParaSite" id="SBAD_0001198201-mRNA-1"/>
    </source>
</evidence>
<evidence type="ECO:0000313" key="1">
    <source>
        <dbReference type="EMBL" id="VDP41377.1"/>
    </source>
</evidence>
<dbReference type="EMBL" id="UZAM01015994">
    <property type="protein sequence ID" value="VDP41377.1"/>
    <property type="molecule type" value="Genomic_DNA"/>
</dbReference>
<accession>A0A183J6U7</accession>
<dbReference type="Proteomes" id="UP000270296">
    <property type="component" value="Unassembled WGS sequence"/>
</dbReference>
<proteinExistence type="predicted"/>
<dbReference type="AlphaFoldDB" id="A0A183J6U7"/>
<name>A0A183J6U7_9BILA</name>
<sequence length="147" mass="17273">MPDDWQKNLATEVDSMQSNTRGNLLTEIQFEAMRKKNLSIQKDRVTSELLSMKSRINQAQLKCRNLSTDIQHRLSENMECDRKLCEAETDASHVKMKNESLVEIQQLMVKKDRLRKIHSNSTIPEDPVQKVKLRFLLFKILFFKCAY</sequence>
<reference evidence="1 2" key="2">
    <citation type="submission" date="2018-11" db="EMBL/GenBank/DDBJ databases">
        <authorList>
            <consortium name="Pathogen Informatics"/>
        </authorList>
    </citation>
    <scope>NUCLEOTIDE SEQUENCE [LARGE SCALE GENOMIC DNA]</scope>
</reference>
<gene>
    <name evidence="1" type="ORF">SBAD_LOCUS11595</name>
</gene>
<keyword evidence="2" id="KW-1185">Reference proteome</keyword>
<reference evidence="3" key="1">
    <citation type="submission" date="2016-06" db="UniProtKB">
        <authorList>
            <consortium name="WormBaseParasite"/>
        </authorList>
    </citation>
    <scope>IDENTIFICATION</scope>
</reference>
<protein>
    <submittedName>
        <fullName evidence="3">Coiled-coil domain-containing protein 39</fullName>
    </submittedName>
</protein>
<organism evidence="3">
    <name type="scientific">Soboliphyme baturini</name>
    <dbReference type="NCBI Taxonomy" id="241478"/>
    <lineage>
        <taxon>Eukaryota</taxon>
        <taxon>Metazoa</taxon>
        <taxon>Ecdysozoa</taxon>
        <taxon>Nematoda</taxon>
        <taxon>Enoplea</taxon>
        <taxon>Dorylaimia</taxon>
        <taxon>Dioctophymatida</taxon>
        <taxon>Dioctophymatoidea</taxon>
        <taxon>Soboliphymatidae</taxon>
        <taxon>Soboliphyme</taxon>
    </lineage>
</organism>
<dbReference type="WBParaSite" id="SBAD_0001198201-mRNA-1">
    <property type="protein sequence ID" value="SBAD_0001198201-mRNA-1"/>
    <property type="gene ID" value="SBAD_0001198201"/>
</dbReference>